<accession>A0A1R1PY81</accession>
<dbReference type="Proteomes" id="UP000188320">
    <property type="component" value="Unassembled WGS sequence"/>
</dbReference>
<comment type="caution">
    <text evidence="2">The sequence shown here is derived from an EMBL/GenBank/DDBJ whole genome shotgun (WGS) entry which is preliminary data.</text>
</comment>
<evidence type="ECO:0000313" key="3">
    <source>
        <dbReference type="Proteomes" id="UP000188320"/>
    </source>
</evidence>
<organism evidence="2 3">
    <name type="scientific">Zancudomyces culisetae</name>
    <name type="common">Gut fungus</name>
    <name type="synonym">Smittium culisetae</name>
    <dbReference type="NCBI Taxonomy" id="1213189"/>
    <lineage>
        <taxon>Eukaryota</taxon>
        <taxon>Fungi</taxon>
        <taxon>Fungi incertae sedis</taxon>
        <taxon>Zoopagomycota</taxon>
        <taxon>Kickxellomycotina</taxon>
        <taxon>Harpellomycetes</taxon>
        <taxon>Harpellales</taxon>
        <taxon>Legeriomycetaceae</taxon>
        <taxon>Zancudomyces</taxon>
    </lineage>
</organism>
<sequence length="80" mass="9109">MEQRHSEEVDLGETTPDTGELQLNKSDNHNPELNIEEIPPDVGHAWLQAGLAVDSNTGPDIWLWKFHPDKYCNVHDQHVV</sequence>
<gene>
    <name evidence="2" type="ORF">AX774_g505</name>
</gene>
<evidence type="ECO:0000313" key="2">
    <source>
        <dbReference type="EMBL" id="OMH85924.1"/>
    </source>
</evidence>
<proteinExistence type="predicted"/>
<dbReference type="AlphaFoldDB" id="A0A1R1PY81"/>
<evidence type="ECO:0000256" key="1">
    <source>
        <dbReference type="SAM" id="MobiDB-lite"/>
    </source>
</evidence>
<keyword evidence="3" id="KW-1185">Reference proteome</keyword>
<feature type="compositionally biased region" description="Polar residues" evidence="1">
    <location>
        <begin position="15"/>
        <end position="25"/>
    </location>
</feature>
<dbReference type="EMBL" id="LSSK01000028">
    <property type="protein sequence ID" value="OMH85924.1"/>
    <property type="molecule type" value="Genomic_DNA"/>
</dbReference>
<reference evidence="3" key="1">
    <citation type="submission" date="2017-01" db="EMBL/GenBank/DDBJ databases">
        <authorList>
            <person name="Wang Y."/>
            <person name="White M."/>
            <person name="Kvist S."/>
            <person name="Moncalvo J.-M."/>
        </authorList>
    </citation>
    <scope>NUCLEOTIDE SEQUENCE [LARGE SCALE GENOMIC DNA]</scope>
    <source>
        <strain evidence="3">COL-18-3</strain>
    </source>
</reference>
<name>A0A1R1PY81_ZANCU</name>
<protein>
    <submittedName>
        <fullName evidence="2">Uncharacterized protein</fullName>
    </submittedName>
</protein>
<feature type="region of interest" description="Disordered" evidence="1">
    <location>
        <begin position="1"/>
        <end position="37"/>
    </location>
</feature>